<feature type="transmembrane region" description="Helical" evidence="7">
    <location>
        <begin position="208"/>
        <end position="227"/>
    </location>
</feature>
<evidence type="ECO:0000256" key="2">
    <source>
        <dbReference type="ARBA" id="ARBA00010970"/>
    </source>
</evidence>
<dbReference type="GO" id="GO:0016236">
    <property type="term" value="P:macroautophagy"/>
    <property type="evidence" value="ECO:0007669"/>
    <property type="project" value="TreeGrafter"/>
</dbReference>
<gene>
    <name evidence="8" type="ORF">BV898_08034</name>
</gene>
<comment type="caution">
    <text evidence="8">The sequence shown here is derived from an EMBL/GenBank/DDBJ whole genome shotgun (WGS) entry which is preliminary data.</text>
</comment>
<evidence type="ECO:0000256" key="4">
    <source>
        <dbReference type="ARBA" id="ARBA00022989"/>
    </source>
</evidence>
<dbReference type="AlphaFoldDB" id="A0A1W0WRS5"/>
<keyword evidence="4 7" id="KW-1133">Transmembrane helix</keyword>
<evidence type="ECO:0000256" key="6">
    <source>
        <dbReference type="SAM" id="MobiDB-lite"/>
    </source>
</evidence>
<evidence type="ECO:0000256" key="5">
    <source>
        <dbReference type="ARBA" id="ARBA00023136"/>
    </source>
</evidence>
<feature type="transmembrane region" description="Helical" evidence="7">
    <location>
        <begin position="119"/>
        <end position="152"/>
    </location>
</feature>
<dbReference type="PANTHER" id="PTHR21389:SF0">
    <property type="entry name" value="ETOPOSIDE-INDUCED PROTEIN 2.4 HOMOLOG"/>
    <property type="match status" value="1"/>
</dbReference>
<name>A0A1W0WRS5_HYPEX</name>
<dbReference type="EMBL" id="MTYJ01000055">
    <property type="protein sequence ID" value="OQV17905.1"/>
    <property type="molecule type" value="Genomic_DNA"/>
</dbReference>
<proteinExistence type="inferred from homology"/>
<feature type="region of interest" description="Disordered" evidence="6">
    <location>
        <begin position="324"/>
        <end position="354"/>
    </location>
</feature>
<keyword evidence="9" id="KW-1185">Reference proteome</keyword>
<feature type="compositionally biased region" description="Polar residues" evidence="6">
    <location>
        <begin position="324"/>
        <end position="337"/>
    </location>
</feature>
<feature type="transmembrane region" description="Helical" evidence="7">
    <location>
        <begin position="247"/>
        <end position="263"/>
    </location>
</feature>
<keyword evidence="3 7" id="KW-0812">Transmembrane</keyword>
<dbReference type="GO" id="GO:0005783">
    <property type="term" value="C:endoplasmic reticulum"/>
    <property type="evidence" value="ECO:0007669"/>
    <property type="project" value="TreeGrafter"/>
</dbReference>
<evidence type="ECO:0000256" key="3">
    <source>
        <dbReference type="ARBA" id="ARBA00022692"/>
    </source>
</evidence>
<dbReference type="Proteomes" id="UP000192578">
    <property type="component" value="Unassembled WGS sequence"/>
</dbReference>
<evidence type="ECO:0000256" key="7">
    <source>
        <dbReference type="SAM" id="Phobius"/>
    </source>
</evidence>
<accession>A0A1W0WRS5</accession>
<evidence type="ECO:0000256" key="1">
    <source>
        <dbReference type="ARBA" id="ARBA00004141"/>
    </source>
</evidence>
<feature type="transmembrane region" description="Helical" evidence="7">
    <location>
        <begin position="76"/>
        <end position="99"/>
    </location>
</feature>
<protein>
    <submittedName>
        <fullName evidence="8">Etoposide-induced protein 2.4-like protein</fullName>
    </submittedName>
</protein>
<dbReference type="Pfam" id="PF07264">
    <property type="entry name" value="EI24"/>
    <property type="match status" value="1"/>
</dbReference>
<organism evidence="8 9">
    <name type="scientific">Hypsibius exemplaris</name>
    <name type="common">Freshwater tardigrade</name>
    <dbReference type="NCBI Taxonomy" id="2072580"/>
    <lineage>
        <taxon>Eukaryota</taxon>
        <taxon>Metazoa</taxon>
        <taxon>Ecdysozoa</taxon>
        <taxon>Tardigrada</taxon>
        <taxon>Eutardigrada</taxon>
        <taxon>Parachela</taxon>
        <taxon>Hypsibioidea</taxon>
        <taxon>Hypsibiidae</taxon>
        <taxon>Hypsibius</taxon>
    </lineage>
</organism>
<comment type="similarity">
    <text evidence="2">Belongs to the EI24 family.</text>
</comment>
<comment type="subcellular location">
    <subcellularLocation>
        <location evidence="1">Membrane</location>
        <topology evidence="1">Multi-pass membrane protein</topology>
    </subcellularLocation>
</comment>
<sequence>MSSRDLQSLATSFIHGFRDAILGFVYFYKLNRDTDVPVSVENERSTTVTELQRRREERLPRRPTKKSERPKIRKRILQCCLLNGGVFLASIFIFDHLVIPVLSYVTHMMLGHEEGVRASVWLWLSVLASGLFKILWILPLFIISRVVSFIWFQDIADAAYSRFHPKATQSSSPGMSFGTLIADLCFGLLIQGLFLLQAQVAAVLPIPAIAQILSVFHMSLSNAVYAFEYKWFNIGWEVNKRLHYVEARWSYFLGFGLPLALATSWAESYWINGCIFAVLFPLLIVSANEATPSAQEAPFELPVFALVVRLSNFFFSHGVSRSQQTAKKQPQSSSSTDWAGDLTARSEMPRLVPS</sequence>
<evidence type="ECO:0000313" key="8">
    <source>
        <dbReference type="EMBL" id="OQV17905.1"/>
    </source>
</evidence>
<evidence type="ECO:0000313" key="9">
    <source>
        <dbReference type="Proteomes" id="UP000192578"/>
    </source>
</evidence>
<keyword evidence="5 7" id="KW-0472">Membrane</keyword>
<dbReference type="PANTHER" id="PTHR21389">
    <property type="entry name" value="P53 INDUCED PROTEIN"/>
    <property type="match status" value="1"/>
</dbReference>
<dbReference type="OrthoDB" id="266518at2759"/>
<dbReference type="InterPro" id="IPR059112">
    <property type="entry name" value="CysZ/EI24"/>
</dbReference>
<dbReference type="GO" id="GO:0016020">
    <property type="term" value="C:membrane"/>
    <property type="evidence" value="ECO:0007669"/>
    <property type="project" value="UniProtKB-SubCell"/>
</dbReference>
<reference evidence="9" key="1">
    <citation type="submission" date="2017-01" db="EMBL/GenBank/DDBJ databases">
        <title>Comparative genomics of anhydrobiosis in the tardigrade Hypsibius dujardini.</title>
        <authorList>
            <person name="Yoshida Y."/>
            <person name="Koutsovoulos G."/>
            <person name="Laetsch D."/>
            <person name="Stevens L."/>
            <person name="Kumar S."/>
            <person name="Horikawa D."/>
            <person name="Ishino K."/>
            <person name="Komine S."/>
            <person name="Tomita M."/>
            <person name="Blaxter M."/>
            <person name="Arakawa K."/>
        </authorList>
    </citation>
    <scope>NUCLEOTIDE SEQUENCE [LARGE SCALE GENOMIC DNA]</scope>
    <source>
        <strain evidence="9">Z151</strain>
    </source>
</reference>
<feature type="transmembrane region" description="Helical" evidence="7">
    <location>
        <begin position="173"/>
        <end position="196"/>
    </location>
</feature>